<dbReference type="Proteomes" id="UP000504635">
    <property type="component" value="Unplaced"/>
</dbReference>
<keyword evidence="3" id="KW-1185">Reference proteome</keyword>
<accession>A0A6J2YYX4</accession>
<dbReference type="InParanoid" id="A0A6J2YYX4"/>
<protein>
    <submittedName>
        <fullName evidence="4">Probable G-protein coupled receptor Mth-like 1</fullName>
    </submittedName>
</protein>
<dbReference type="PANTHER" id="PTHR46953:SF1">
    <property type="entry name" value="G-PROTEIN COUPLED RECEPTOR MTH-LIKE 1-RELATED"/>
    <property type="match status" value="1"/>
</dbReference>
<proteinExistence type="predicted"/>
<keyword evidence="1" id="KW-1133">Transmembrane helix</keyword>
<name>A0A6J2YYX4_SITOR</name>
<reference evidence="4" key="1">
    <citation type="submission" date="2025-08" db="UniProtKB">
        <authorList>
            <consortium name="RefSeq"/>
        </authorList>
    </citation>
    <scope>IDENTIFICATION</scope>
    <source>
        <tissue evidence="4">Gonads</tissue>
    </source>
</reference>
<evidence type="ECO:0000256" key="2">
    <source>
        <dbReference type="SAM" id="SignalP"/>
    </source>
</evidence>
<evidence type="ECO:0000313" key="3">
    <source>
        <dbReference type="Proteomes" id="UP000504635"/>
    </source>
</evidence>
<feature type="chain" id="PRO_5026660454" evidence="2">
    <location>
        <begin position="28"/>
        <end position="331"/>
    </location>
</feature>
<feature type="transmembrane region" description="Helical" evidence="1">
    <location>
        <begin position="301"/>
        <end position="325"/>
    </location>
</feature>
<organism evidence="3 4">
    <name type="scientific">Sitophilus oryzae</name>
    <name type="common">Rice weevil</name>
    <name type="synonym">Curculio oryzae</name>
    <dbReference type="NCBI Taxonomy" id="7048"/>
    <lineage>
        <taxon>Eukaryota</taxon>
        <taxon>Metazoa</taxon>
        <taxon>Ecdysozoa</taxon>
        <taxon>Arthropoda</taxon>
        <taxon>Hexapoda</taxon>
        <taxon>Insecta</taxon>
        <taxon>Pterygota</taxon>
        <taxon>Neoptera</taxon>
        <taxon>Endopterygota</taxon>
        <taxon>Coleoptera</taxon>
        <taxon>Polyphaga</taxon>
        <taxon>Cucujiformia</taxon>
        <taxon>Curculionidae</taxon>
        <taxon>Dryophthorinae</taxon>
        <taxon>Sitophilus</taxon>
    </lineage>
</organism>
<dbReference type="AlphaFoldDB" id="A0A6J2YYX4"/>
<dbReference type="InterPro" id="IPR052808">
    <property type="entry name" value="GPCR_Mth-like"/>
</dbReference>
<feature type="signal peptide" evidence="2">
    <location>
        <begin position="1"/>
        <end position="27"/>
    </location>
</feature>
<dbReference type="GeneID" id="115891944"/>
<evidence type="ECO:0000256" key="1">
    <source>
        <dbReference type="SAM" id="Phobius"/>
    </source>
</evidence>
<dbReference type="PANTHER" id="PTHR46953">
    <property type="entry name" value="G-PROTEIN COUPLED RECEPTOR MTH-LIKE 1-RELATED"/>
    <property type="match status" value="1"/>
</dbReference>
<dbReference type="OrthoDB" id="8191206at2759"/>
<keyword evidence="1" id="KW-0472">Membrane</keyword>
<evidence type="ECO:0000313" key="4">
    <source>
        <dbReference type="RefSeq" id="XP_030768414.1"/>
    </source>
</evidence>
<keyword evidence="1" id="KW-0812">Transmembrane</keyword>
<feature type="non-terminal residue" evidence="4">
    <location>
        <position position="331"/>
    </location>
</feature>
<feature type="transmembrane region" description="Helical" evidence="1">
    <location>
        <begin position="265"/>
        <end position="289"/>
    </location>
</feature>
<gene>
    <name evidence="4" type="primary">LOC115891944</name>
</gene>
<dbReference type="KEGG" id="soy:115891944"/>
<dbReference type="RefSeq" id="XP_030768414.1">
    <property type="nucleotide sequence ID" value="XM_030912554.1"/>
</dbReference>
<keyword evidence="2" id="KW-0732">Signal</keyword>
<sequence>MTTVFRKLLYLELVCLVFLLFSGRVKAAKKNVTIGKCCALDEILTYEQKCIKSYNSSWNLNVFYNGSLTPYKGKLPPKWVLKENFQPKCAKPVIDALSNRRFVPNMLGVALLVEYDQKITPSQYCIDYNYSLFCPNNSPDGEPSVLVKKCCGTDWIYSEREAKCISWKNSSYNIEVGPNTNLGIGFPICTGTNQVVAGKINQGQVLPNGTLWMNSSGVSIPAGNFCLEFILEQLDESASIITCQNYLPPVILPTSDEHDGLKFTIYPIGLAISAIFLAATLAAGSLLPASHHVLHWRCQTNYVACLLVGYVLLCITQVVGTTLTYSPCFII</sequence>